<name>A0A499VDM3_9ACTN</name>
<dbReference type="Proteomes" id="UP000463951">
    <property type="component" value="Chromosome"/>
</dbReference>
<feature type="region of interest" description="Disordered" evidence="1">
    <location>
        <begin position="1"/>
        <end position="20"/>
    </location>
</feature>
<evidence type="ECO:0000313" key="3">
    <source>
        <dbReference type="Proteomes" id="UP000463951"/>
    </source>
</evidence>
<sequence>MWRGSVTLPAVGPLSSSSDSGSTYGFAAAYLLMDPARLMGTAERIDKCGSAHGGMNVTAGHVRQLSGTERAR</sequence>
<dbReference type="EMBL" id="AP019620">
    <property type="protein sequence ID" value="BBJ47049.1"/>
    <property type="molecule type" value="Genomic_DNA"/>
</dbReference>
<proteinExistence type="predicted"/>
<dbReference type="AlphaFoldDB" id="A0A499VDM3"/>
<organism evidence="2 3">
    <name type="scientific">Streptomyces antimycoticus</name>
    <dbReference type="NCBI Taxonomy" id="68175"/>
    <lineage>
        <taxon>Bacteria</taxon>
        <taxon>Bacillati</taxon>
        <taxon>Actinomycetota</taxon>
        <taxon>Actinomycetes</taxon>
        <taxon>Kitasatosporales</taxon>
        <taxon>Streptomycetaceae</taxon>
        <taxon>Streptomyces</taxon>
        <taxon>Streptomyces violaceusniger group</taxon>
    </lineage>
</organism>
<gene>
    <name evidence="2" type="ORF">SSPO_097670</name>
</gene>
<evidence type="ECO:0000313" key="2">
    <source>
        <dbReference type="EMBL" id="BBJ47049.1"/>
    </source>
</evidence>
<protein>
    <submittedName>
        <fullName evidence="2">Uncharacterized protein</fullName>
    </submittedName>
</protein>
<evidence type="ECO:0000256" key="1">
    <source>
        <dbReference type="SAM" id="MobiDB-lite"/>
    </source>
</evidence>
<reference evidence="2 3" key="1">
    <citation type="journal article" date="2020" name="Int. J. Syst. Evol. Microbiol.">
        <title>Reclassification of Streptomyces castelarensis and Streptomyces sporoclivatus as later heterotypic synonyms of Streptomyces antimycoticus.</title>
        <authorList>
            <person name="Komaki H."/>
            <person name="Tamura T."/>
        </authorList>
    </citation>
    <scope>NUCLEOTIDE SEQUENCE [LARGE SCALE GENOMIC DNA]</scope>
    <source>
        <strain evidence="2 3">NBRC 100767</strain>
    </source>
</reference>
<accession>A0A499VDM3</accession>